<reference evidence="1 2" key="1">
    <citation type="journal article" date="2015" name="Genome Announc.">
        <title>Complete genome sequence of Vibrio alginolyticus ATCC 17749.</title>
        <authorList>
            <person name="Liu X.F."/>
            <person name="Cao Y."/>
            <person name="Zhang H.L."/>
            <person name="Chen Y.J."/>
            <person name="Hu C.J."/>
        </authorList>
    </citation>
    <scope>NUCLEOTIDE SEQUENCE [LARGE SCALE GENOMIC DNA]</scope>
    <source>
        <strain evidence="2">ATCC 17749 / DSM 2171 / NBRC 15630 / NCIMB 1903 / NCTC 12160 / XII-53</strain>
    </source>
</reference>
<evidence type="ECO:0000313" key="2">
    <source>
        <dbReference type="Proteomes" id="UP000016714"/>
    </source>
</evidence>
<proteinExistence type="predicted"/>
<accession>A0A2I3C4Z4</accession>
<protein>
    <submittedName>
        <fullName evidence="1">Uncharacterized protein</fullName>
    </submittedName>
</protein>
<dbReference type="Proteomes" id="UP000016714">
    <property type="component" value="Chromosome 1"/>
</dbReference>
<dbReference type="KEGG" id="vag:N646_0865"/>
<sequence>MVSNATTTLDYCTLNTKAKSNQNRRALRIRLKAFVMRILVGF</sequence>
<evidence type="ECO:0000313" key="1">
    <source>
        <dbReference type="EMBL" id="AGV16698.1"/>
    </source>
</evidence>
<organism evidence="1 2">
    <name type="scientific">Vibrio alginolyticus (strain ATCC 17749 / DSM 2171 / NBRC 15630 / NCIMB 1903 / NCTC 12160 / XII-53)</name>
    <dbReference type="NCBI Taxonomy" id="1219076"/>
    <lineage>
        <taxon>Bacteria</taxon>
        <taxon>Pseudomonadati</taxon>
        <taxon>Pseudomonadota</taxon>
        <taxon>Gammaproteobacteria</taxon>
        <taxon>Vibrionales</taxon>
        <taxon>Vibrionaceae</taxon>
        <taxon>Vibrio</taxon>
    </lineage>
</organism>
<gene>
    <name evidence="1" type="ORF">N646_0865</name>
</gene>
<dbReference type="HOGENOM" id="CLU_3259472_0_0_6"/>
<dbReference type="EMBL" id="CP006718">
    <property type="protein sequence ID" value="AGV16698.1"/>
    <property type="molecule type" value="Genomic_DNA"/>
</dbReference>
<name>A0A2I3C4Z4_VIBAX</name>
<dbReference type="AlphaFoldDB" id="A0A2I3C4Z4"/>